<dbReference type="RefSeq" id="WP_097544821.1">
    <property type="nucleotide sequence ID" value="NZ_NWSK01000025.1"/>
</dbReference>
<accession>A0ABX4IZQ2</accession>
<dbReference type="Proteomes" id="UP000219972">
    <property type="component" value="Unassembled WGS sequence"/>
</dbReference>
<organism evidence="1 2">
    <name type="scientific">Rhizobium anhuiense</name>
    <dbReference type="NCBI Taxonomy" id="1184720"/>
    <lineage>
        <taxon>Bacteria</taxon>
        <taxon>Pseudomonadati</taxon>
        <taxon>Pseudomonadota</taxon>
        <taxon>Alphaproteobacteria</taxon>
        <taxon>Hyphomicrobiales</taxon>
        <taxon>Rhizobiaceae</taxon>
        <taxon>Rhizobium/Agrobacterium group</taxon>
        <taxon>Rhizobium</taxon>
    </lineage>
</organism>
<evidence type="ECO:0008006" key="3">
    <source>
        <dbReference type="Google" id="ProtNLM"/>
    </source>
</evidence>
<comment type="caution">
    <text evidence="1">The sequence shown here is derived from an EMBL/GenBank/DDBJ whole genome shotgun (WGS) entry which is preliminary data.</text>
</comment>
<evidence type="ECO:0000313" key="2">
    <source>
        <dbReference type="Proteomes" id="UP000219972"/>
    </source>
</evidence>
<dbReference type="EMBL" id="NWSL01000027">
    <property type="protein sequence ID" value="PDS48383.1"/>
    <property type="molecule type" value="Genomic_DNA"/>
</dbReference>
<dbReference type="Pfam" id="PF11284">
    <property type="entry name" value="DUF3085"/>
    <property type="match status" value="1"/>
</dbReference>
<keyword evidence="2" id="KW-1185">Reference proteome</keyword>
<gene>
    <name evidence="1" type="ORF">CO662_29330</name>
</gene>
<name>A0ABX4IZQ2_9HYPH</name>
<reference evidence="1 2" key="1">
    <citation type="submission" date="2017-09" db="EMBL/GenBank/DDBJ databases">
        <title>Comparative genomics of rhizobia isolated from Phaseolus vulgaris in China.</title>
        <authorList>
            <person name="Tong W."/>
        </authorList>
    </citation>
    <scope>NUCLEOTIDE SEQUENCE [LARGE SCALE GENOMIC DNA]</scope>
    <source>
        <strain evidence="1 2">Y27</strain>
    </source>
</reference>
<proteinExistence type="predicted"/>
<sequence length="122" mass="13518">MIARGRTDAEANGGFRDPYYGLRPGKDQKPGLWLVGDHGVYLMSNGKLLDGAKPLVVYAEECDPSTNDDWFDVKRRTFGGDDGVDFINAKQLEPMMVAAPEATHLRMVFHLDSMQLTLTAKS</sequence>
<evidence type="ECO:0000313" key="1">
    <source>
        <dbReference type="EMBL" id="PDS48383.1"/>
    </source>
</evidence>
<protein>
    <recommendedName>
        <fullName evidence="3">DUF3085 domain-containing protein</fullName>
    </recommendedName>
</protein>
<dbReference type="InterPro" id="IPR021436">
    <property type="entry name" value="DUF3085"/>
</dbReference>